<dbReference type="Gene3D" id="3.40.50.10860">
    <property type="entry name" value="Leucine Dehydrogenase, chain A, domain 1"/>
    <property type="match status" value="1"/>
</dbReference>
<dbReference type="PANTHER" id="PTHR21089:SF1">
    <property type="entry name" value="BIFUNCTIONAL 3-DEHYDROQUINATE DEHYDRATASE_SHIKIMATE DEHYDROGENASE, CHLOROPLASTIC"/>
    <property type="match status" value="1"/>
</dbReference>
<accession>A0A8J8FDT1</accession>
<dbReference type="GO" id="GO:0009073">
    <property type="term" value="P:aromatic amino acid family biosynthetic process"/>
    <property type="evidence" value="ECO:0007669"/>
    <property type="project" value="UniProtKB-KW"/>
</dbReference>
<dbReference type="GO" id="GO:0009423">
    <property type="term" value="P:chorismate biosynthetic process"/>
    <property type="evidence" value="ECO:0007669"/>
    <property type="project" value="TreeGrafter"/>
</dbReference>
<comment type="pathway">
    <text evidence="1">Metabolic intermediate biosynthesis; chorismate biosynthesis; chorismate from D-erythrose 4-phosphate and phosphoenolpyruvate: step 4/7.</text>
</comment>
<dbReference type="InterPro" id="IPR036291">
    <property type="entry name" value="NAD(P)-bd_dom_sf"/>
</dbReference>
<feature type="domain" description="Shikimate dehydrogenase substrate binding N-terminal" evidence="4">
    <location>
        <begin position="6"/>
        <end position="88"/>
    </location>
</feature>
<evidence type="ECO:0000256" key="3">
    <source>
        <dbReference type="ARBA" id="ARBA00023141"/>
    </source>
</evidence>
<dbReference type="RefSeq" id="WP_171608150.1">
    <property type="nucleotide sequence ID" value="NZ_WHPF01000008.1"/>
</dbReference>
<evidence type="ECO:0000256" key="2">
    <source>
        <dbReference type="ARBA" id="ARBA00023002"/>
    </source>
</evidence>
<dbReference type="Pfam" id="PF08501">
    <property type="entry name" value="Shikimate_dh_N"/>
    <property type="match status" value="1"/>
</dbReference>
<keyword evidence="3" id="KW-0057">Aromatic amino acid biosynthesis</keyword>
<dbReference type="CDD" id="cd01065">
    <property type="entry name" value="NAD_bind_Shikimate_DH"/>
    <property type="match status" value="1"/>
</dbReference>
<comment type="caution">
    <text evidence="5">The sequence shown here is derived from an EMBL/GenBank/DDBJ whole genome shotgun (WGS) entry which is preliminary data.</text>
</comment>
<keyword evidence="3" id="KW-0028">Amino-acid biosynthesis</keyword>
<dbReference type="EC" id="1.1.1.25" evidence="5"/>
<dbReference type="GO" id="GO:0005829">
    <property type="term" value="C:cytosol"/>
    <property type="evidence" value="ECO:0007669"/>
    <property type="project" value="TreeGrafter"/>
</dbReference>
<evidence type="ECO:0000259" key="4">
    <source>
        <dbReference type="Pfam" id="PF08501"/>
    </source>
</evidence>
<dbReference type="AlphaFoldDB" id="A0A8J8FDT1"/>
<keyword evidence="2 5" id="KW-0560">Oxidoreductase</keyword>
<dbReference type="InterPro" id="IPR022893">
    <property type="entry name" value="Shikimate_DH_fam"/>
</dbReference>
<dbReference type="InterPro" id="IPR013708">
    <property type="entry name" value="Shikimate_DH-bd_N"/>
</dbReference>
<dbReference type="GO" id="GO:0050661">
    <property type="term" value="F:NADP binding"/>
    <property type="evidence" value="ECO:0007669"/>
    <property type="project" value="TreeGrafter"/>
</dbReference>
<dbReference type="GO" id="GO:0019632">
    <property type="term" value="P:shikimate metabolic process"/>
    <property type="evidence" value="ECO:0007669"/>
    <property type="project" value="TreeGrafter"/>
</dbReference>
<organism evidence="5 6">
    <name type="scientific">Limnovirga soli</name>
    <dbReference type="NCBI Taxonomy" id="2656915"/>
    <lineage>
        <taxon>Bacteria</taxon>
        <taxon>Pseudomonadati</taxon>
        <taxon>Bacteroidota</taxon>
        <taxon>Chitinophagia</taxon>
        <taxon>Chitinophagales</taxon>
        <taxon>Chitinophagaceae</taxon>
        <taxon>Limnovirga</taxon>
    </lineage>
</organism>
<protein>
    <submittedName>
        <fullName evidence="5">Shikimate dehydrogenase</fullName>
        <ecNumber evidence="5">1.1.1.25</ecNumber>
    </submittedName>
</protein>
<gene>
    <name evidence="5" type="primary">aroE</name>
    <name evidence="5" type="ORF">GD597_12100</name>
</gene>
<dbReference type="SUPFAM" id="SSF51735">
    <property type="entry name" value="NAD(P)-binding Rossmann-fold domains"/>
    <property type="match status" value="1"/>
</dbReference>
<sequence>MREYGLIGYPLSHSFSQKYFTEKFIREGIADAVFHAFAIPSITDLPPTLQSHPALQGFAITIPYKRAIIPYLHQAHGAVVEMDACNCVKIINGQLYGYNTDVIGFEKSFLEKRLPQHNKALVLGTGGAASAVAFVLNKLSIPFQYVSRTANISTGTLAYGDITADIMAQFNIIINCTPLGTYPQIDTAPDLPYHLLNASHYLFDLVYNPSKTKFLQLGEAQGATIKNGYDMLVLQAEENWIIWNS</sequence>
<dbReference type="InterPro" id="IPR046346">
    <property type="entry name" value="Aminoacid_DH-like_N_sf"/>
</dbReference>
<dbReference type="GO" id="GO:0004764">
    <property type="term" value="F:shikimate 3-dehydrogenase (NADP+) activity"/>
    <property type="evidence" value="ECO:0007669"/>
    <property type="project" value="UniProtKB-EC"/>
</dbReference>
<evidence type="ECO:0000313" key="5">
    <source>
        <dbReference type="EMBL" id="NNV56205.1"/>
    </source>
</evidence>
<name>A0A8J8FDT1_9BACT</name>
<dbReference type="Proteomes" id="UP000598971">
    <property type="component" value="Unassembled WGS sequence"/>
</dbReference>
<dbReference type="Gene3D" id="3.40.50.720">
    <property type="entry name" value="NAD(P)-binding Rossmann-like Domain"/>
    <property type="match status" value="1"/>
</dbReference>
<dbReference type="PANTHER" id="PTHR21089">
    <property type="entry name" value="SHIKIMATE DEHYDROGENASE"/>
    <property type="match status" value="1"/>
</dbReference>
<keyword evidence="6" id="KW-1185">Reference proteome</keyword>
<evidence type="ECO:0000256" key="1">
    <source>
        <dbReference type="ARBA" id="ARBA00004871"/>
    </source>
</evidence>
<proteinExistence type="predicted"/>
<dbReference type="SUPFAM" id="SSF53223">
    <property type="entry name" value="Aminoacid dehydrogenase-like, N-terminal domain"/>
    <property type="match status" value="1"/>
</dbReference>
<evidence type="ECO:0000313" key="6">
    <source>
        <dbReference type="Proteomes" id="UP000598971"/>
    </source>
</evidence>
<dbReference type="EMBL" id="WHPF01000008">
    <property type="protein sequence ID" value="NNV56205.1"/>
    <property type="molecule type" value="Genomic_DNA"/>
</dbReference>
<reference evidence="5" key="1">
    <citation type="submission" date="2019-10" db="EMBL/GenBank/DDBJ databases">
        <title>Draft genome sequence of Panacibacter sp. KCS-6.</title>
        <authorList>
            <person name="Yim K.J."/>
        </authorList>
    </citation>
    <scope>NUCLEOTIDE SEQUENCE</scope>
    <source>
        <strain evidence="5">KCS-6</strain>
    </source>
</reference>